<dbReference type="AlphaFoldDB" id="A0A1W6LD67"/>
<evidence type="ECO:0000313" key="3">
    <source>
        <dbReference type="EMBL" id="ARN22118.1"/>
    </source>
</evidence>
<gene>
    <name evidence="3" type="ORF">A4W93_20670</name>
</gene>
<dbReference type="Proteomes" id="UP000193427">
    <property type="component" value="Chromosome"/>
</dbReference>
<sequence length="151" mass="15654">MGVLQYLFAVAFLICYALVIGDFFGPGARGGIAVAGLVAAAGFAFFTTPWVHGVLLTAFAVIGIGLFLGVAWLLKTLFASAVGEVSVEAAYDDAIAAESELDPRELRQNVPARALSDVGAPDAIPLGDKLPEPALGRLLRGDGPTLDQRPS</sequence>
<evidence type="ECO:0000256" key="2">
    <source>
        <dbReference type="SAM" id="Phobius"/>
    </source>
</evidence>
<evidence type="ECO:0000313" key="4">
    <source>
        <dbReference type="Proteomes" id="UP000193427"/>
    </source>
</evidence>
<name>A0A1W6LD67_9BURK</name>
<feature type="region of interest" description="Disordered" evidence="1">
    <location>
        <begin position="118"/>
        <end position="151"/>
    </location>
</feature>
<keyword evidence="4" id="KW-1185">Reference proteome</keyword>
<protein>
    <submittedName>
        <fullName evidence="3">Uncharacterized protein</fullName>
    </submittedName>
</protein>
<keyword evidence="2" id="KW-0472">Membrane</keyword>
<dbReference type="KEGG" id="rgu:A4W93_20670"/>
<reference evidence="3 4" key="1">
    <citation type="submission" date="2016-04" db="EMBL/GenBank/DDBJ databases">
        <title>Complete genome sequence of natural rubber-degrading, novel Gram-negative bacterium, Rhizobacter gummiphilus strain NS21.</title>
        <authorList>
            <person name="Tabata M."/>
            <person name="Kasai D."/>
            <person name="Fukuda M."/>
        </authorList>
    </citation>
    <scope>NUCLEOTIDE SEQUENCE [LARGE SCALE GENOMIC DNA]</scope>
    <source>
        <strain evidence="3 4">NS21</strain>
    </source>
</reference>
<keyword evidence="2" id="KW-1133">Transmembrane helix</keyword>
<accession>A0A1W6LD67</accession>
<keyword evidence="2" id="KW-0812">Transmembrane</keyword>
<feature type="transmembrane region" description="Helical" evidence="2">
    <location>
        <begin position="31"/>
        <end position="48"/>
    </location>
</feature>
<dbReference type="EMBL" id="CP015118">
    <property type="protein sequence ID" value="ARN22118.1"/>
    <property type="molecule type" value="Genomic_DNA"/>
</dbReference>
<feature type="transmembrane region" description="Helical" evidence="2">
    <location>
        <begin position="54"/>
        <end position="74"/>
    </location>
</feature>
<organism evidence="3 4">
    <name type="scientific">Piscinibacter gummiphilus</name>
    <dbReference type="NCBI Taxonomy" id="946333"/>
    <lineage>
        <taxon>Bacteria</taxon>
        <taxon>Pseudomonadati</taxon>
        <taxon>Pseudomonadota</taxon>
        <taxon>Betaproteobacteria</taxon>
        <taxon>Burkholderiales</taxon>
        <taxon>Sphaerotilaceae</taxon>
        <taxon>Piscinibacter</taxon>
    </lineage>
</organism>
<proteinExistence type="predicted"/>
<evidence type="ECO:0000256" key="1">
    <source>
        <dbReference type="SAM" id="MobiDB-lite"/>
    </source>
</evidence>
<feature type="transmembrane region" description="Helical" evidence="2">
    <location>
        <begin position="6"/>
        <end position="24"/>
    </location>
</feature>